<feature type="non-terminal residue" evidence="3">
    <location>
        <position position="114"/>
    </location>
</feature>
<dbReference type="GO" id="GO:0000271">
    <property type="term" value="P:polysaccharide biosynthetic process"/>
    <property type="evidence" value="ECO:0007669"/>
    <property type="project" value="TreeGrafter"/>
</dbReference>
<comment type="similarity">
    <text evidence="2">Belongs to the DegT/DnrJ/EryC1 family.</text>
</comment>
<dbReference type="AlphaFoldDB" id="X1M6F2"/>
<dbReference type="GO" id="GO:0030170">
    <property type="term" value="F:pyridoxal phosphate binding"/>
    <property type="evidence" value="ECO:0007669"/>
    <property type="project" value="TreeGrafter"/>
</dbReference>
<dbReference type="InterPro" id="IPR015422">
    <property type="entry name" value="PyrdxlP-dep_Trfase_small"/>
</dbReference>
<sequence>YGDGGMVVTNSPGIAEKVKILRNHGCKEKYYHLIPGFSSRLDELQAAILRVKLRYLDKWNELRRQKALTYSRLLAEIEEIELSYIAPYSYHIFNYYTIRLRNPRGDRDKLRQYL</sequence>
<dbReference type="Gene3D" id="3.90.1150.10">
    <property type="entry name" value="Aspartate Aminotransferase, domain 1"/>
    <property type="match status" value="1"/>
</dbReference>
<dbReference type="Gene3D" id="3.40.640.10">
    <property type="entry name" value="Type I PLP-dependent aspartate aminotransferase-like (Major domain)"/>
    <property type="match status" value="1"/>
</dbReference>
<dbReference type="PANTHER" id="PTHR30244:SF36">
    <property type="entry name" value="3-OXO-GLUCOSE-6-PHOSPHATE:GLUTAMATE AMINOTRANSFERASE"/>
    <property type="match status" value="1"/>
</dbReference>
<keyword evidence="1" id="KW-0663">Pyridoxal phosphate</keyword>
<name>X1M6F2_9ZZZZ</name>
<feature type="non-terminal residue" evidence="3">
    <location>
        <position position="1"/>
    </location>
</feature>
<accession>X1M6F2</accession>
<dbReference type="PANTHER" id="PTHR30244">
    <property type="entry name" value="TRANSAMINASE"/>
    <property type="match status" value="1"/>
</dbReference>
<dbReference type="InterPro" id="IPR000653">
    <property type="entry name" value="DegT/StrS_aminotransferase"/>
</dbReference>
<dbReference type="InterPro" id="IPR015424">
    <property type="entry name" value="PyrdxlP-dep_Trfase"/>
</dbReference>
<dbReference type="InterPro" id="IPR015421">
    <property type="entry name" value="PyrdxlP-dep_Trfase_major"/>
</dbReference>
<dbReference type="SUPFAM" id="SSF53383">
    <property type="entry name" value="PLP-dependent transferases"/>
    <property type="match status" value="1"/>
</dbReference>
<comment type="caution">
    <text evidence="3">The sequence shown here is derived from an EMBL/GenBank/DDBJ whole genome shotgun (WGS) entry which is preliminary data.</text>
</comment>
<organism evidence="3">
    <name type="scientific">marine sediment metagenome</name>
    <dbReference type="NCBI Taxonomy" id="412755"/>
    <lineage>
        <taxon>unclassified sequences</taxon>
        <taxon>metagenomes</taxon>
        <taxon>ecological metagenomes</taxon>
    </lineage>
</organism>
<evidence type="ECO:0000256" key="2">
    <source>
        <dbReference type="ARBA" id="ARBA00037999"/>
    </source>
</evidence>
<dbReference type="Pfam" id="PF01041">
    <property type="entry name" value="DegT_DnrJ_EryC1"/>
    <property type="match status" value="1"/>
</dbReference>
<proteinExistence type="inferred from homology"/>
<evidence type="ECO:0000313" key="3">
    <source>
        <dbReference type="EMBL" id="GAI26903.1"/>
    </source>
</evidence>
<protein>
    <submittedName>
        <fullName evidence="3">Uncharacterized protein</fullName>
    </submittedName>
</protein>
<evidence type="ECO:0000256" key="1">
    <source>
        <dbReference type="ARBA" id="ARBA00022898"/>
    </source>
</evidence>
<dbReference type="GO" id="GO:0008483">
    <property type="term" value="F:transaminase activity"/>
    <property type="evidence" value="ECO:0007669"/>
    <property type="project" value="TreeGrafter"/>
</dbReference>
<gene>
    <name evidence="3" type="ORF">S06H3_24696</name>
</gene>
<dbReference type="EMBL" id="BARV01013856">
    <property type="protein sequence ID" value="GAI26903.1"/>
    <property type="molecule type" value="Genomic_DNA"/>
</dbReference>
<reference evidence="3" key="1">
    <citation type="journal article" date="2014" name="Front. Microbiol.">
        <title>High frequency of phylogenetically diverse reductive dehalogenase-homologous genes in deep subseafloor sedimentary metagenomes.</title>
        <authorList>
            <person name="Kawai M."/>
            <person name="Futagami T."/>
            <person name="Toyoda A."/>
            <person name="Takaki Y."/>
            <person name="Nishi S."/>
            <person name="Hori S."/>
            <person name="Arai W."/>
            <person name="Tsubouchi T."/>
            <person name="Morono Y."/>
            <person name="Uchiyama I."/>
            <person name="Ito T."/>
            <person name="Fujiyama A."/>
            <person name="Inagaki F."/>
            <person name="Takami H."/>
        </authorList>
    </citation>
    <scope>NUCLEOTIDE SEQUENCE</scope>
    <source>
        <strain evidence="3">Expedition CK06-06</strain>
    </source>
</reference>